<dbReference type="Pfam" id="PF04542">
    <property type="entry name" value="Sigma70_r2"/>
    <property type="match status" value="1"/>
</dbReference>
<keyword evidence="8" id="KW-1185">Reference proteome</keyword>
<evidence type="ECO:0000259" key="5">
    <source>
        <dbReference type="Pfam" id="PF04542"/>
    </source>
</evidence>
<dbReference type="InterPro" id="IPR036388">
    <property type="entry name" value="WH-like_DNA-bd_sf"/>
</dbReference>
<dbReference type="AlphaFoldDB" id="A0A1W2ANH2"/>
<dbReference type="EMBL" id="FWYB01000001">
    <property type="protein sequence ID" value="SMC62246.1"/>
    <property type="molecule type" value="Genomic_DNA"/>
</dbReference>
<organism evidence="7 8">
    <name type="scientific">Pedobacter nyackensis</name>
    <dbReference type="NCBI Taxonomy" id="475255"/>
    <lineage>
        <taxon>Bacteria</taxon>
        <taxon>Pseudomonadati</taxon>
        <taxon>Bacteroidota</taxon>
        <taxon>Sphingobacteriia</taxon>
        <taxon>Sphingobacteriales</taxon>
        <taxon>Sphingobacteriaceae</taxon>
        <taxon>Pedobacter</taxon>
    </lineage>
</organism>
<feature type="domain" description="RNA polymerase sigma-70 region 2" evidence="5">
    <location>
        <begin position="26"/>
        <end position="91"/>
    </location>
</feature>
<dbReference type="PANTHER" id="PTHR43133:SF46">
    <property type="entry name" value="RNA POLYMERASE SIGMA-70 FACTOR ECF SUBFAMILY"/>
    <property type="match status" value="1"/>
</dbReference>
<dbReference type="InterPro" id="IPR039425">
    <property type="entry name" value="RNA_pol_sigma-70-like"/>
</dbReference>
<evidence type="ECO:0000256" key="1">
    <source>
        <dbReference type="ARBA" id="ARBA00010641"/>
    </source>
</evidence>
<dbReference type="InterPro" id="IPR013325">
    <property type="entry name" value="RNA_pol_sigma_r2"/>
</dbReference>
<dbReference type="SUPFAM" id="SSF88659">
    <property type="entry name" value="Sigma3 and sigma4 domains of RNA polymerase sigma factors"/>
    <property type="match status" value="1"/>
</dbReference>
<dbReference type="GO" id="GO:0003677">
    <property type="term" value="F:DNA binding"/>
    <property type="evidence" value="ECO:0007669"/>
    <property type="project" value="InterPro"/>
</dbReference>
<name>A0A1W2ANH2_9SPHI</name>
<evidence type="ECO:0000259" key="6">
    <source>
        <dbReference type="Pfam" id="PF08281"/>
    </source>
</evidence>
<dbReference type="InterPro" id="IPR013249">
    <property type="entry name" value="RNA_pol_sigma70_r4_t2"/>
</dbReference>
<proteinExistence type="inferred from homology"/>
<dbReference type="GO" id="GO:0006352">
    <property type="term" value="P:DNA-templated transcription initiation"/>
    <property type="evidence" value="ECO:0007669"/>
    <property type="project" value="InterPro"/>
</dbReference>
<dbReference type="PANTHER" id="PTHR43133">
    <property type="entry name" value="RNA POLYMERASE ECF-TYPE SIGMA FACTO"/>
    <property type="match status" value="1"/>
</dbReference>
<evidence type="ECO:0000313" key="8">
    <source>
        <dbReference type="Proteomes" id="UP000192678"/>
    </source>
</evidence>
<evidence type="ECO:0000256" key="3">
    <source>
        <dbReference type="ARBA" id="ARBA00023082"/>
    </source>
</evidence>
<dbReference type="InterPro" id="IPR007627">
    <property type="entry name" value="RNA_pol_sigma70_r2"/>
</dbReference>
<dbReference type="RefSeq" id="WP_084287326.1">
    <property type="nucleotide sequence ID" value="NZ_FWYB01000001.1"/>
</dbReference>
<reference evidence="7 8" key="1">
    <citation type="submission" date="2017-04" db="EMBL/GenBank/DDBJ databases">
        <authorList>
            <person name="Afonso C.L."/>
            <person name="Miller P.J."/>
            <person name="Scott M.A."/>
            <person name="Spackman E."/>
            <person name="Goraichik I."/>
            <person name="Dimitrov K.M."/>
            <person name="Suarez D.L."/>
            <person name="Swayne D.E."/>
        </authorList>
    </citation>
    <scope>NUCLEOTIDE SEQUENCE [LARGE SCALE GENOMIC DNA]</scope>
    <source>
        <strain evidence="7 8">DSM 19625</strain>
    </source>
</reference>
<keyword evidence="3" id="KW-0731">Sigma factor</keyword>
<dbReference type="STRING" id="475255.SAMN04488101_101782"/>
<evidence type="ECO:0000256" key="4">
    <source>
        <dbReference type="ARBA" id="ARBA00023163"/>
    </source>
</evidence>
<keyword evidence="4" id="KW-0804">Transcription</keyword>
<dbReference type="GO" id="GO:0016987">
    <property type="term" value="F:sigma factor activity"/>
    <property type="evidence" value="ECO:0007669"/>
    <property type="project" value="UniProtKB-KW"/>
</dbReference>
<dbReference type="SUPFAM" id="SSF88946">
    <property type="entry name" value="Sigma2 domain of RNA polymerase sigma factors"/>
    <property type="match status" value="1"/>
</dbReference>
<dbReference type="Proteomes" id="UP000192678">
    <property type="component" value="Unassembled WGS sequence"/>
</dbReference>
<dbReference type="InterPro" id="IPR013324">
    <property type="entry name" value="RNA_pol_sigma_r3/r4-like"/>
</dbReference>
<gene>
    <name evidence="7" type="ORF">SAMN04488101_101782</name>
</gene>
<dbReference type="OrthoDB" id="708358at2"/>
<comment type="similarity">
    <text evidence="1">Belongs to the sigma-70 factor family. ECF subfamily.</text>
</comment>
<dbReference type="Gene3D" id="1.10.1740.10">
    <property type="match status" value="1"/>
</dbReference>
<accession>A0A1W2ANH2</accession>
<protein>
    <submittedName>
        <fullName evidence="7">RNA polymerase sigma-70 factor, ECF subfamily</fullName>
    </submittedName>
</protein>
<dbReference type="InterPro" id="IPR014284">
    <property type="entry name" value="RNA_pol_sigma-70_dom"/>
</dbReference>
<dbReference type="Pfam" id="PF08281">
    <property type="entry name" value="Sigma70_r4_2"/>
    <property type="match status" value="1"/>
</dbReference>
<dbReference type="NCBIfam" id="TIGR02937">
    <property type="entry name" value="sigma70-ECF"/>
    <property type="match status" value="1"/>
</dbReference>
<feature type="domain" description="RNA polymerase sigma factor 70 region 4 type 2" evidence="6">
    <location>
        <begin position="127"/>
        <end position="171"/>
    </location>
</feature>
<sequence>MNYQDLTDVELLALMKDDDEKAFEEIYSRFHDFLYTYAFKLTGEENETSDILQVLFVNLWTKRHHLEISGKLVNYLHQGIKYGFLNEERRRATLSKYQESLKQYLSEGYTHTEEQLFEKELVNRLRKIAEEIPGKGGQIFLMTYFDNLSVSEVAETLGISEKTVRNLQSKATKDVRLKSGLSIALFFLSTGL</sequence>
<dbReference type="Gene3D" id="1.10.10.10">
    <property type="entry name" value="Winged helix-like DNA-binding domain superfamily/Winged helix DNA-binding domain"/>
    <property type="match status" value="1"/>
</dbReference>
<keyword evidence="2" id="KW-0805">Transcription regulation</keyword>
<evidence type="ECO:0000313" key="7">
    <source>
        <dbReference type="EMBL" id="SMC62246.1"/>
    </source>
</evidence>
<evidence type="ECO:0000256" key="2">
    <source>
        <dbReference type="ARBA" id="ARBA00023015"/>
    </source>
</evidence>